<sequence>MALHYDTVRRDFEALERIAELSDQVELDARRLDLMRTPTKAKAADLYHSAILMWFNEHGEDAAPELAEVYL</sequence>
<dbReference type="Proteomes" id="UP000000463">
    <property type="component" value="Segment"/>
</dbReference>
<proteinExistence type="predicted"/>
<organism evidence="1 2">
    <name type="scientific">Caulobacter phage CcrColossus</name>
    <dbReference type="NCBI Taxonomy" id="1211640"/>
    <lineage>
        <taxon>Viruses</taxon>
        <taxon>Duplodnaviria</taxon>
        <taxon>Heunggongvirae</taxon>
        <taxon>Uroviricota</taxon>
        <taxon>Caudoviricetes</taxon>
        <taxon>Jeanschmidtviridae</taxon>
        <taxon>Colossusvirus</taxon>
        <taxon>Colossusvirus colossus</taxon>
    </lineage>
</organism>
<reference evidence="1 2" key="1">
    <citation type="journal article" date="2012" name="BMC Genomics">
        <title>The Caulobacter crescentus phage phiCbK: genomics of a canonical phage.</title>
        <authorList>
            <person name="Gill J.J."/>
            <person name="Berry J.D."/>
            <person name="Russell W.K."/>
            <person name="Lessor L."/>
            <person name="Escobar Garcia D.A."/>
            <person name="Hernandez D."/>
            <person name="Kane A."/>
            <person name="Keene J."/>
            <person name="Maddox M."/>
            <person name="Martin R."/>
            <person name="Mohan S."/>
            <person name="Thorn A.M."/>
            <person name="Russell D.H."/>
            <person name="Young R."/>
        </authorList>
    </citation>
    <scope>NUCLEOTIDE SEQUENCE [LARGE SCALE GENOMIC DNA]</scope>
</reference>
<accession>K4JSW7</accession>
<dbReference type="KEGG" id="vg:13995294"/>
<gene>
    <name evidence="1" type="ORF">CcrColossus_gp366</name>
</gene>
<name>K4JSW7_9CAUD</name>
<keyword evidence="2" id="KW-1185">Reference proteome</keyword>
<protein>
    <submittedName>
        <fullName evidence="1">Uncharacterized protein</fullName>
    </submittedName>
</protein>
<dbReference type="RefSeq" id="YP_006988600.1">
    <property type="nucleotide sequence ID" value="NC_019406.1"/>
</dbReference>
<evidence type="ECO:0000313" key="2">
    <source>
        <dbReference type="Proteomes" id="UP000000463"/>
    </source>
</evidence>
<evidence type="ECO:0000313" key="1">
    <source>
        <dbReference type="EMBL" id="AFU88236.1"/>
    </source>
</evidence>
<dbReference type="EMBL" id="JX100810">
    <property type="protein sequence ID" value="AFU88236.1"/>
    <property type="molecule type" value="Genomic_DNA"/>
</dbReference>
<dbReference type="GeneID" id="13995294"/>